<dbReference type="Proteomes" id="UP000001740">
    <property type="component" value="Chromosome"/>
</dbReference>
<dbReference type="AlphaFoldDB" id="A0A0K0GGR4"/>
<accession>A0A0K0GGR4</accession>
<dbReference type="GO" id="GO:0003677">
    <property type="term" value="F:DNA binding"/>
    <property type="evidence" value="ECO:0007669"/>
    <property type="project" value="InterPro"/>
</dbReference>
<dbReference type="Pfam" id="PF01548">
    <property type="entry name" value="DEDD_Tnp_IS110"/>
    <property type="match status" value="1"/>
</dbReference>
<dbReference type="EMBL" id="CP000967">
    <property type="protein sequence ID" value="ACD57312.1"/>
    <property type="molecule type" value="Genomic_DNA"/>
</dbReference>
<gene>
    <name evidence="2" type="ordered locus">PXO_04037</name>
</gene>
<dbReference type="PATRIC" id="fig|291331.8.peg.634"/>
<evidence type="ECO:0000313" key="2">
    <source>
        <dbReference type="EMBL" id="ACD57312.1"/>
    </source>
</evidence>
<dbReference type="InterPro" id="IPR002525">
    <property type="entry name" value="Transp_IS110-like_N"/>
</dbReference>
<dbReference type="RefSeq" id="WP_011257475.1">
    <property type="nucleotide sequence ID" value="NC_010717.2"/>
</dbReference>
<organism evidence="2 3">
    <name type="scientific">Xanthomonas oryzae pv. oryzae (strain PXO99A)</name>
    <dbReference type="NCBI Taxonomy" id="360094"/>
    <lineage>
        <taxon>Bacteria</taxon>
        <taxon>Pseudomonadati</taxon>
        <taxon>Pseudomonadota</taxon>
        <taxon>Gammaproteobacteria</taxon>
        <taxon>Lysobacterales</taxon>
        <taxon>Lysobacteraceae</taxon>
        <taxon>Xanthomonas</taxon>
    </lineage>
</organism>
<dbReference type="GO" id="GO:0004803">
    <property type="term" value="F:transposase activity"/>
    <property type="evidence" value="ECO:0007669"/>
    <property type="project" value="InterPro"/>
</dbReference>
<feature type="domain" description="Transposase IS110-like N-terminal" evidence="1">
    <location>
        <begin position="9"/>
        <end position="100"/>
    </location>
</feature>
<dbReference type="InterPro" id="IPR047650">
    <property type="entry name" value="Transpos_IS110"/>
</dbReference>
<dbReference type="PANTHER" id="PTHR33055">
    <property type="entry name" value="TRANSPOSASE FOR INSERTION SEQUENCE ELEMENT IS1111A"/>
    <property type="match status" value="1"/>
</dbReference>
<sequence length="171" mass="18728">MDLAIELGNGKYRMKAKLSNDPTGCAALYAWLCTHAQPDSWVVMEATGIYHQALAEFLYAHGYRVCVLNPAQVALDARSQLQRGKTDRSDAKLIASYISRTGSARLRAGLYMPALVAMRHHPVVTALKQPLHARGKHGKQIVCAAMRKLLHLAYGVLKSSTAFDPQKALAT</sequence>
<reference evidence="2 3" key="1">
    <citation type="journal article" date="2008" name="BMC Genomics">
        <title>Genome sequence and rapid evolution of the rice pathogen Xanthomonas oryzae pv. oryzae PXO99A.</title>
        <authorList>
            <person name="Salzberg S.L."/>
            <person name="Sommer D.D."/>
            <person name="Schatz M.C."/>
            <person name="Phillippy A.M."/>
            <person name="Rabinowicz P.D."/>
            <person name="Tsuge S."/>
            <person name="Furutani A."/>
            <person name="Ochiai H."/>
            <person name="Delcher A.L."/>
            <person name="Kelley D."/>
            <person name="Madupu R."/>
            <person name="Puiu D."/>
            <person name="Radune D."/>
            <person name="Shumway M."/>
            <person name="Trapnell C."/>
            <person name="Aparna G."/>
            <person name="Jha G."/>
            <person name="Pandey A."/>
            <person name="Patil P.B."/>
            <person name="Ishihara H."/>
            <person name="Meyer D.F."/>
            <person name="Szurek B."/>
            <person name="Verdier V."/>
            <person name="Koebnik R."/>
            <person name="Dow J.M."/>
            <person name="Ryan R.P."/>
            <person name="Hirata H."/>
            <person name="Tsuyumu S."/>
            <person name="Won Lee S."/>
            <person name="Seo Y.S."/>
            <person name="Sriariyanum M."/>
            <person name="Ronald P.C."/>
            <person name="Sonti R.V."/>
            <person name="Van Sluys M.A."/>
            <person name="Leach J.E."/>
            <person name="White F.F."/>
            <person name="Bogdanove A.J."/>
        </authorList>
    </citation>
    <scope>NUCLEOTIDE SEQUENCE [LARGE SCALE GENOMIC DNA]</scope>
    <source>
        <strain evidence="2 3">PXO99A</strain>
    </source>
</reference>
<dbReference type="GO" id="GO:0006313">
    <property type="term" value="P:DNA transposition"/>
    <property type="evidence" value="ECO:0007669"/>
    <property type="project" value="InterPro"/>
</dbReference>
<name>A0A0K0GGR4_XANOP</name>
<evidence type="ECO:0000259" key="1">
    <source>
        <dbReference type="Pfam" id="PF01548"/>
    </source>
</evidence>
<dbReference type="eggNOG" id="COG3547">
    <property type="taxonomic scope" value="Bacteria"/>
</dbReference>
<dbReference type="PANTHER" id="PTHR33055:SF3">
    <property type="entry name" value="PUTATIVE TRANSPOSASE FOR IS117-RELATED"/>
    <property type="match status" value="1"/>
</dbReference>
<proteinExistence type="predicted"/>
<dbReference type="HOGENOM" id="CLU_133327_0_0_6"/>
<protein>
    <recommendedName>
        <fullName evidence="1">Transposase IS110-like N-terminal domain-containing protein</fullName>
    </recommendedName>
</protein>
<evidence type="ECO:0000313" key="3">
    <source>
        <dbReference type="Proteomes" id="UP000001740"/>
    </source>
</evidence>
<dbReference type="KEGG" id="xop:PXO_04037"/>